<dbReference type="InterPro" id="IPR045391">
    <property type="entry name" value="DUF6520"/>
</dbReference>
<comment type="caution">
    <text evidence="2">The sequence shown here is derived from an EMBL/GenBank/DDBJ whole genome shotgun (WGS) entry which is preliminary data.</text>
</comment>
<sequence length="93" mass="10398">MKFKRMFLPILTFMFAISLAIAGNANFNNEMDQQQYDYADVNGTPYQIPALDCNEGESQCRARIVENGPSYDVYDDEALSIPVEGDGSVTDVF</sequence>
<accession>A0A1Y1SYA4</accession>
<proteinExistence type="predicted"/>
<dbReference type="AlphaFoldDB" id="A0A1Y1SYA4"/>
<dbReference type="STRING" id="1185767.IIF7_19384"/>
<dbReference type="OrthoDB" id="1450052at2"/>
<dbReference type="Pfam" id="PF20130">
    <property type="entry name" value="DUF6520"/>
    <property type="match status" value="1"/>
</dbReference>
<keyword evidence="3" id="KW-1185">Reference proteome</keyword>
<evidence type="ECO:0000313" key="3">
    <source>
        <dbReference type="Proteomes" id="UP000192746"/>
    </source>
</evidence>
<keyword evidence="1" id="KW-0732">Signal</keyword>
<feature type="chain" id="PRO_5012711263" description="Secreted protein" evidence="1">
    <location>
        <begin position="23"/>
        <end position="93"/>
    </location>
</feature>
<feature type="signal peptide" evidence="1">
    <location>
        <begin position="1"/>
        <end position="22"/>
    </location>
</feature>
<protein>
    <recommendedName>
        <fullName evidence="4">Secreted protein</fullName>
    </recommendedName>
</protein>
<evidence type="ECO:0000313" key="2">
    <source>
        <dbReference type="EMBL" id="ORL43756.1"/>
    </source>
</evidence>
<name>A0A1Y1SYA4_9FLAO</name>
<organism evidence="2 3">
    <name type="scientific">Zunongwangia atlantica 22II14-10F7</name>
    <dbReference type="NCBI Taxonomy" id="1185767"/>
    <lineage>
        <taxon>Bacteria</taxon>
        <taxon>Pseudomonadati</taxon>
        <taxon>Bacteroidota</taxon>
        <taxon>Flavobacteriia</taxon>
        <taxon>Flavobacteriales</taxon>
        <taxon>Flavobacteriaceae</taxon>
        <taxon>Zunongwangia</taxon>
    </lineage>
</organism>
<dbReference type="RefSeq" id="WP_084843340.1">
    <property type="nucleotide sequence ID" value="NZ_ARYN01000026.1"/>
</dbReference>
<dbReference type="EMBL" id="ARYN01000026">
    <property type="protein sequence ID" value="ORL43756.1"/>
    <property type="molecule type" value="Genomic_DNA"/>
</dbReference>
<gene>
    <name evidence="2" type="ORF">IIF7_19384</name>
</gene>
<reference evidence="2 3" key="1">
    <citation type="submission" date="2013-04" db="EMBL/GenBank/DDBJ databases">
        <title>Zunongwangia sp. 22II14-10F7 Genome Sequencing.</title>
        <authorList>
            <person name="Lai Q."/>
            <person name="Shao Z."/>
        </authorList>
    </citation>
    <scope>NUCLEOTIDE SEQUENCE [LARGE SCALE GENOMIC DNA]</scope>
    <source>
        <strain evidence="2 3">22II14-10F7</strain>
    </source>
</reference>
<dbReference type="Proteomes" id="UP000192746">
    <property type="component" value="Unassembled WGS sequence"/>
</dbReference>
<evidence type="ECO:0000256" key="1">
    <source>
        <dbReference type="SAM" id="SignalP"/>
    </source>
</evidence>
<evidence type="ECO:0008006" key="4">
    <source>
        <dbReference type="Google" id="ProtNLM"/>
    </source>
</evidence>